<dbReference type="GO" id="GO:0022857">
    <property type="term" value="F:transmembrane transporter activity"/>
    <property type="evidence" value="ECO:0007669"/>
    <property type="project" value="TreeGrafter"/>
</dbReference>
<dbReference type="InterPro" id="IPR015854">
    <property type="entry name" value="ABC_transpr_LolD-like"/>
</dbReference>
<dbReference type="PROSITE" id="PS50893">
    <property type="entry name" value="ABC_TRANSPORTER_2"/>
    <property type="match status" value="1"/>
</dbReference>
<dbReference type="InterPro" id="IPR017911">
    <property type="entry name" value="MacB-like_ATP-bd"/>
</dbReference>
<organism evidence="8 9">
    <name type="scientific">Mesorhizobium intechi</name>
    <dbReference type="NCBI Taxonomy" id="537601"/>
    <lineage>
        <taxon>Bacteria</taxon>
        <taxon>Pseudomonadati</taxon>
        <taxon>Pseudomonadota</taxon>
        <taxon>Alphaproteobacteria</taxon>
        <taxon>Hyphomicrobiales</taxon>
        <taxon>Phyllobacteriaceae</taxon>
        <taxon>Mesorhizobium</taxon>
    </lineage>
</organism>
<dbReference type="GO" id="GO:0016887">
    <property type="term" value="F:ATP hydrolysis activity"/>
    <property type="evidence" value="ECO:0007669"/>
    <property type="project" value="InterPro"/>
</dbReference>
<keyword evidence="2" id="KW-1003">Cell membrane</keyword>
<keyword evidence="5" id="KW-1278">Translocase</keyword>
<dbReference type="PANTHER" id="PTHR24220">
    <property type="entry name" value="IMPORT ATP-BINDING PROTEIN"/>
    <property type="match status" value="1"/>
</dbReference>
<dbReference type="InterPro" id="IPR003439">
    <property type="entry name" value="ABC_transporter-like_ATP-bd"/>
</dbReference>
<dbReference type="EMBL" id="PNOT02000082">
    <property type="protein sequence ID" value="TSE12700.1"/>
    <property type="molecule type" value="Genomic_DNA"/>
</dbReference>
<dbReference type="Gene3D" id="3.40.50.300">
    <property type="entry name" value="P-loop containing nucleotide triphosphate hydrolases"/>
    <property type="match status" value="1"/>
</dbReference>
<reference evidence="8" key="1">
    <citation type="submission" date="2019-07" db="EMBL/GenBank/DDBJ databases">
        <title>Mesorhizobum intechiensis sp. nov. isolated from nodules of Lotus tenuis growing in lowlands of the Flooding Pampa, Argentina.</title>
        <authorList>
            <person name="Estrella M.J."/>
            <person name="Torres Tejerizo G.A."/>
            <person name="Cumpa Velazquez L.M."/>
            <person name="Fontana F."/>
            <person name="Hansen L."/>
            <person name="Pistorio M."/>
            <person name="Sannazzaro A.I."/>
        </authorList>
    </citation>
    <scope>NUCLEOTIDE SEQUENCE</scope>
    <source>
        <strain evidence="8">BD68</strain>
    </source>
</reference>
<sequence>MADLLALEGIRKSYNVGTPVETEVLHGINVTIHPREFVALMGPSGSGKSTLLNIIGLLDRPTSGRLSIHGEDTTQLSEAALTSLRGHTIGFVFQYHYLISAFTARENVMMPMLLDHGRPDDAMERRADELLDWVDLGKWRNNRALNMSGGQQQRVAIARALAMDPLLVLADEPTGNLDTASADAVFELMRRFNRERGTTFLIVTHNHALADRCNRIIQVVDGRITEDRINLLEGHSQ</sequence>
<evidence type="ECO:0000313" key="9">
    <source>
        <dbReference type="Proteomes" id="UP000235507"/>
    </source>
</evidence>
<dbReference type="SUPFAM" id="SSF52540">
    <property type="entry name" value="P-loop containing nucleoside triphosphate hydrolases"/>
    <property type="match status" value="1"/>
</dbReference>
<proteinExistence type="inferred from homology"/>
<evidence type="ECO:0000256" key="3">
    <source>
        <dbReference type="ARBA" id="ARBA00022741"/>
    </source>
</evidence>
<dbReference type="GO" id="GO:0098796">
    <property type="term" value="C:membrane protein complex"/>
    <property type="evidence" value="ECO:0007669"/>
    <property type="project" value="UniProtKB-ARBA"/>
</dbReference>
<dbReference type="RefSeq" id="WP_143973654.1">
    <property type="nucleotide sequence ID" value="NZ_PNOT02000082.1"/>
</dbReference>
<evidence type="ECO:0000313" key="8">
    <source>
        <dbReference type="EMBL" id="TSE12700.1"/>
    </source>
</evidence>
<dbReference type="AlphaFoldDB" id="A0A8T9AV67"/>
<gene>
    <name evidence="8" type="ORF">C1D09_007365</name>
</gene>
<dbReference type="InterPro" id="IPR003593">
    <property type="entry name" value="AAA+_ATPase"/>
</dbReference>
<dbReference type="GO" id="GO:0044874">
    <property type="term" value="P:lipoprotein localization to outer membrane"/>
    <property type="evidence" value="ECO:0007669"/>
    <property type="project" value="TreeGrafter"/>
</dbReference>
<dbReference type="Proteomes" id="UP000235507">
    <property type="component" value="Unassembled WGS sequence"/>
</dbReference>
<evidence type="ECO:0000256" key="5">
    <source>
        <dbReference type="ARBA" id="ARBA00022967"/>
    </source>
</evidence>
<feature type="domain" description="ABC transporter" evidence="7">
    <location>
        <begin position="5"/>
        <end position="232"/>
    </location>
</feature>
<comment type="caution">
    <text evidence="8">The sequence shown here is derived from an EMBL/GenBank/DDBJ whole genome shotgun (WGS) entry which is preliminary data.</text>
</comment>
<keyword evidence="3" id="KW-0547">Nucleotide-binding</keyword>
<dbReference type="InterPro" id="IPR027417">
    <property type="entry name" value="P-loop_NTPase"/>
</dbReference>
<dbReference type="GO" id="GO:0089705">
    <property type="term" value="P:protein localization to outer membrane"/>
    <property type="evidence" value="ECO:0007669"/>
    <property type="project" value="TreeGrafter"/>
</dbReference>
<keyword evidence="1" id="KW-0813">Transport</keyword>
<dbReference type="GO" id="GO:0005886">
    <property type="term" value="C:plasma membrane"/>
    <property type="evidence" value="ECO:0007669"/>
    <property type="project" value="TreeGrafter"/>
</dbReference>
<evidence type="ECO:0000256" key="6">
    <source>
        <dbReference type="ARBA" id="ARBA00038388"/>
    </source>
</evidence>
<protein>
    <submittedName>
        <fullName evidence="8">ABC transporter ATP-binding protein</fullName>
    </submittedName>
</protein>
<comment type="similarity">
    <text evidence="6">Belongs to the ABC transporter superfamily. Macrolide exporter (TC 3.A.1.122) family.</text>
</comment>
<keyword evidence="4 8" id="KW-0067">ATP-binding</keyword>
<dbReference type="Pfam" id="PF00005">
    <property type="entry name" value="ABC_tran"/>
    <property type="match status" value="1"/>
</dbReference>
<name>A0A8T9AV67_9HYPH</name>
<dbReference type="GO" id="GO:0005524">
    <property type="term" value="F:ATP binding"/>
    <property type="evidence" value="ECO:0007669"/>
    <property type="project" value="UniProtKB-KW"/>
</dbReference>
<evidence type="ECO:0000256" key="4">
    <source>
        <dbReference type="ARBA" id="ARBA00022840"/>
    </source>
</evidence>
<evidence type="ECO:0000256" key="1">
    <source>
        <dbReference type="ARBA" id="ARBA00022448"/>
    </source>
</evidence>
<dbReference type="InterPro" id="IPR017871">
    <property type="entry name" value="ABC_transporter-like_CS"/>
</dbReference>
<keyword evidence="2" id="KW-0472">Membrane</keyword>
<dbReference type="SMART" id="SM00382">
    <property type="entry name" value="AAA"/>
    <property type="match status" value="1"/>
</dbReference>
<dbReference type="PROSITE" id="PS00211">
    <property type="entry name" value="ABC_TRANSPORTER_1"/>
    <property type="match status" value="1"/>
</dbReference>
<keyword evidence="9" id="KW-1185">Reference proteome</keyword>
<evidence type="ECO:0000259" key="7">
    <source>
        <dbReference type="PROSITE" id="PS50893"/>
    </source>
</evidence>
<accession>A0A8T9AV67</accession>
<dbReference type="OrthoDB" id="9786950at2"/>
<dbReference type="PANTHER" id="PTHR24220:SF689">
    <property type="entry name" value="LIPOPROTEIN-RELEASING SYSTEM ATP-BINDING PROTEIN LOLD"/>
    <property type="match status" value="1"/>
</dbReference>
<keyword evidence="2" id="KW-0997">Cell inner membrane</keyword>
<evidence type="ECO:0000256" key="2">
    <source>
        <dbReference type="ARBA" id="ARBA00022519"/>
    </source>
</evidence>
<dbReference type="FunFam" id="3.40.50.300:FF:000032">
    <property type="entry name" value="Export ABC transporter ATP-binding protein"/>
    <property type="match status" value="1"/>
</dbReference>
<dbReference type="CDD" id="cd03255">
    <property type="entry name" value="ABC_MJ0796_LolCDE_FtsE"/>
    <property type="match status" value="1"/>
</dbReference>